<dbReference type="OrthoDB" id="428734at2759"/>
<dbReference type="SUPFAM" id="SSF56219">
    <property type="entry name" value="DNase I-like"/>
    <property type="match status" value="1"/>
</dbReference>
<dbReference type="PROSITE" id="PS50853">
    <property type="entry name" value="FN3"/>
    <property type="match status" value="1"/>
</dbReference>
<dbReference type="InterPro" id="IPR036691">
    <property type="entry name" value="Endo/exonu/phosph_ase_sf"/>
</dbReference>
<name>A0A9W7KS75_9STRA</name>
<dbReference type="Gene3D" id="2.60.40.10">
    <property type="entry name" value="Immunoglobulins"/>
    <property type="match status" value="1"/>
</dbReference>
<reference evidence="2" key="1">
    <citation type="submission" date="2022-07" db="EMBL/GenBank/DDBJ databases">
        <title>Genome analysis of Parmales, a sister group of diatoms, reveals the evolutionary specialization of diatoms from phago-mixotrophs to photoautotrophs.</title>
        <authorList>
            <person name="Ban H."/>
            <person name="Sato S."/>
            <person name="Yoshikawa S."/>
            <person name="Kazumasa Y."/>
            <person name="Nakamura Y."/>
            <person name="Ichinomiya M."/>
            <person name="Saitoh K."/>
            <person name="Sato N."/>
            <person name="Blanc-Mathieu R."/>
            <person name="Endo H."/>
            <person name="Kuwata A."/>
            <person name="Ogata H."/>
        </authorList>
    </citation>
    <scope>NUCLEOTIDE SEQUENCE</scope>
</reference>
<keyword evidence="3" id="KW-1185">Reference proteome</keyword>
<dbReference type="GO" id="GO:0000175">
    <property type="term" value="F:3'-5'-RNA exonuclease activity"/>
    <property type="evidence" value="ECO:0007669"/>
    <property type="project" value="TreeGrafter"/>
</dbReference>
<evidence type="ECO:0000313" key="3">
    <source>
        <dbReference type="Proteomes" id="UP001165082"/>
    </source>
</evidence>
<protein>
    <recommendedName>
        <fullName evidence="1">Fibronectin type-III domain-containing protein</fullName>
    </recommendedName>
</protein>
<dbReference type="SUPFAM" id="SSF49265">
    <property type="entry name" value="Fibronectin type III"/>
    <property type="match status" value="1"/>
</dbReference>
<evidence type="ECO:0000313" key="2">
    <source>
        <dbReference type="EMBL" id="GMI09753.1"/>
    </source>
</evidence>
<comment type="caution">
    <text evidence="2">The sequence shown here is derived from an EMBL/GenBank/DDBJ whole genome shotgun (WGS) entry which is preliminary data.</text>
</comment>
<dbReference type="CDD" id="cd00063">
    <property type="entry name" value="FN3"/>
    <property type="match status" value="1"/>
</dbReference>
<accession>A0A9W7KS75</accession>
<dbReference type="InterPro" id="IPR013783">
    <property type="entry name" value="Ig-like_fold"/>
</dbReference>
<feature type="domain" description="Fibronectin type-III" evidence="1">
    <location>
        <begin position="296"/>
        <end position="415"/>
    </location>
</feature>
<dbReference type="EMBL" id="BRXZ01000336">
    <property type="protein sequence ID" value="GMI09753.1"/>
    <property type="molecule type" value="Genomic_DNA"/>
</dbReference>
<evidence type="ECO:0000259" key="1">
    <source>
        <dbReference type="PROSITE" id="PS50853"/>
    </source>
</evidence>
<dbReference type="Proteomes" id="UP001165082">
    <property type="component" value="Unassembled WGS sequence"/>
</dbReference>
<dbReference type="PANTHER" id="PTHR12121:SF34">
    <property type="entry name" value="PROTEIN ANGEL"/>
    <property type="match status" value="1"/>
</dbReference>
<gene>
    <name evidence="2" type="ORF">TrRE_jg12552</name>
</gene>
<feature type="non-terminal residue" evidence="2">
    <location>
        <position position="1"/>
    </location>
</feature>
<dbReference type="AlphaFoldDB" id="A0A9W7KS75"/>
<sequence length="847" mass="94904">MLPANITLQREQTQTLTNEYFPPTEDLFEVSARKKLAHNNAEELAIVPESLFGREKFKEHVQVSKQITDSRTITVCSYNTLSQEDAKNLPYVEHSVSNWVKRRQTLLHEIFSFDADIICLQSVDDFAEWWRPQLSQAGYDAIFKKRTEHLRPRQDGVVVAYKRDSFQMFRSETLELNDAVTDDLEDRNLAARAITDHVAIMVCLQPWEKCDDPTGVCVSCVAMEEEPNLETVRLLQSTYMAHKIEKFNADFQLPVIMAGTLNCMPGGKVYEVLTTGMTPIDPQAPGVPVGGDVRVGLDRFHGGKAVSRSSVVLTWNECEDLDNGLSPPVLGYYVTWRIGGNQNLAFKEKRYYPKENCVVARKEGESEEDYDPKLRTCVVTGLSSGVTYEFKVAGFNECGIGDWTKVSEPICTERLQSKLSAGPKPERRTVTISSSHPYKPCMDLKDEVLLRGCKFGAKVEFHRKTKLEMDADILCFYEDETYDEVLSARTLVGEEMNCVFDGEYRTDPDEFPVLVEVCREGKGLGEFNIDKKFYYGFFSDEQNEYWGYSFTVTWDDYTEVQKWENEIEALKGEKNKRGKWLSDIKEVKTLQVHEEKVAVEAKKRALQIRKELMGTIMINGKETVLPVSKITPRFMDGTENRLVAPVRKQQLPLFPSFGNRGDDMDGDGESDDGFDENGMLVSLLNVAAEEEEGGGGGGGGGAVSMTIDSAGNLVRANTSNARGALVLATDNIEQAWRDDAERAHDAIIGQPDIVGSPDARQVHYLKLKSAYRGYCAAGEPLYTSVGAHGANTSDYILASEEMLVCVDVLSIPILGGRDGEELNIANDIRENEVIVDMNYDLDGFDDI</sequence>
<dbReference type="SMART" id="SM00060">
    <property type="entry name" value="FN3"/>
    <property type="match status" value="1"/>
</dbReference>
<dbReference type="Pfam" id="PF00041">
    <property type="entry name" value="fn3"/>
    <property type="match status" value="1"/>
</dbReference>
<dbReference type="InterPro" id="IPR050410">
    <property type="entry name" value="CCR4/nocturin_mRNA_transcr"/>
</dbReference>
<proteinExistence type="predicted"/>
<organism evidence="2 3">
    <name type="scientific">Triparma retinervis</name>
    <dbReference type="NCBI Taxonomy" id="2557542"/>
    <lineage>
        <taxon>Eukaryota</taxon>
        <taxon>Sar</taxon>
        <taxon>Stramenopiles</taxon>
        <taxon>Ochrophyta</taxon>
        <taxon>Bolidophyceae</taxon>
        <taxon>Parmales</taxon>
        <taxon>Triparmaceae</taxon>
        <taxon>Triparma</taxon>
    </lineage>
</organism>
<dbReference type="Gene3D" id="3.60.10.10">
    <property type="entry name" value="Endonuclease/exonuclease/phosphatase"/>
    <property type="match status" value="1"/>
</dbReference>
<dbReference type="PANTHER" id="PTHR12121">
    <property type="entry name" value="CARBON CATABOLITE REPRESSOR PROTEIN 4"/>
    <property type="match status" value="1"/>
</dbReference>
<dbReference type="InterPro" id="IPR036116">
    <property type="entry name" value="FN3_sf"/>
</dbReference>
<dbReference type="InterPro" id="IPR003961">
    <property type="entry name" value="FN3_dom"/>
</dbReference>